<gene>
    <name evidence="13" type="ORF">HK439_20285</name>
</gene>
<keyword evidence="6" id="KW-0812">Transmembrane</keyword>
<feature type="compositionally biased region" description="Basic residues" evidence="10">
    <location>
        <begin position="209"/>
        <end position="226"/>
    </location>
</feature>
<dbReference type="GO" id="GO:0015031">
    <property type="term" value="P:protein transport"/>
    <property type="evidence" value="ECO:0007669"/>
    <property type="project" value="UniProtKB-KW"/>
</dbReference>
<dbReference type="InterPro" id="IPR051045">
    <property type="entry name" value="TonB-dependent_transducer"/>
</dbReference>
<keyword evidence="9" id="KW-0472">Membrane</keyword>
<keyword evidence="11" id="KW-0732">Signal</keyword>
<keyword evidence="3" id="KW-0813">Transport</keyword>
<feature type="compositionally biased region" description="Basic and acidic residues" evidence="10">
    <location>
        <begin position="227"/>
        <end position="237"/>
    </location>
</feature>
<evidence type="ECO:0000256" key="7">
    <source>
        <dbReference type="ARBA" id="ARBA00022927"/>
    </source>
</evidence>
<evidence type="ECO:0000256" key="9">
    <source>
        <dbReference type="ARBA" id="ARBA00023136"/>
    </source>
</evidence>
<protein>
    <submittedName>
        <fullName evidence="13">TonB family protein</fullName>
    </submittedName>
</protein>
<evidence type="ECO:0000256" key="1">
    <source>
        <dbReference type="ARBA" id="ARBA00004383"/>
    </source>
</evidence>
<dbReference type="InterPro" id="IPR037682">
    <property type="entry name" value="TonB_C"/>
</dbReference>
<proteinExistence type="inferred from homology"/>
<feature type="domain" description="TonB C-terminal" evidence="12">
    <location>
        <begin position="267"/>
        <end position="357"/>
    </location>
</feature>
<comment type="subcellular location">
    <subcellularLocation>
        <location evidence="1">Cell inner membrane</location>
        <topology evidence="1">Single-pass membrane protein</topology>
        <orientation evidence="1">Periplasmic side</orientation>
    </subcellularLocation>
</comment>
<evidence type="ECO:0000256" key="10">
    <source>
        <dbReference type="SAM" id="MobiDB-lite"/>
    </source>
</evidence>
<dbReference type="PROSITE" id="PS52015">
    <property type="entry name" value="TONB_CTD"/>
    <property type="match status" value="1"/>
</dbReference>
<evidence type="ECO:0000256" key="5">
    <source>
        <dbReference type="ARBA" id="ARBA00022519"/>
    </source>
</evidence>
<name>A0A926P012_9HYPH</name>
<evidence type="ECO:0000256" key="2">
    <source>
        <dbReference type="ARBA" id="ARBA00006555"/>
    </source>
</evidence>
<keyword evidence="7" id="KW-0653">Protein transport</keyword>
<dbReference type="Pfam" id="PF03544">
    <property type="entry name" value="TonB_C"/>
    <property type="match status" value="1"/>
</dbReference>
<evidence type="ECO:0000313" key="14">
    <source>
        <dbReference type="Proteomes" id="UP000598467"/>
    </source>
</evidence>
<organism evidence="13 14">
    <name type="scientific">Roseibium aggregatum</name>
    <dbReference type="NCBI Taxonomy" id="187304"/>
    <lineage>
        <taxon>Bacteria</taxon>
        <taxon>Pseudomonadati</taxon>
        <taxon>Pseudomonadota</taxon>
        <taxon>Alphaproteobacteria</taxon>
        <taxon>Hyphomicrobiales</taxon>
        <taxon>Stappiaceae</taxon>
        <taxon>Roseibium</taxon>
    </lineage>
</organism>
<dbReference type="EMBL" id="JABFCZ010000024">
    <property type="protein sequence ID" value="MBD1548609.1"/>
    <property type="molecule type" value="Genomic_DNA"/>
</dbReference>
<evidence type="ECO:0000313" key="13">
    <source>
        <dbReference type="EMBL" id="MBD1548609.1"/>
    </source>
</evidence>
<dbReference type="Proteomes" id="UP000598467">
    <property type="component" value="Unassembled WGS sequence"/>
</dbReference>
<comment type="caution">
    <text evidence="13">The sequence shown here is derived from an EMBL/GenBank/DDBJ whole genome shotgun (WGS) entry which is preliminary data.</text>
</comment>
<dbReference type="SUPFAM" id="SSF74653">
    <property type="entry name" value="TolA/TonB C-terminal domain"/>
    <property type="match status" value="1"/>
</dbReference>
<accession>A0A926P012</accession>
<feature type="region of interest" description="Disordered" evidence="10">
    <location>
        <begin position="106"/>
        <end position="181"/>
    </location>
</feature>
<evidence type="ECO:0000259" key="12">
    <source>
        <dbReference type="PROSITE" id="PS52015"/>
    </source>
</evidence>
<feature type="compositionally biased region" description="Polar residues" evidence="10">
    <location>
        <begin position="106"/>
        <end position="119"/>
    </location>
</feature>
<keyword evidence="4" id="KW-1003">Cell membrane</keyword>
<reference evidence="13" key="1">
    <citation type="submission" date="2020-05" db="EMBL/GenBank/DDBJ databases">
        <title>Identification of trans-AT polyketide cluster in two marine bacteria, producers of a novel glutaramide-containing polyketide sesbanimide D and analogs.</title>
        <authorList>
            <person name="Kacar D."/>
            <person name="Rodriguez P."/>
            <person name="Canedo L."/>
            <person name="Gonzalez E."/>
            <person name="Galan B."/>
            <person name="De La Calle F."/>
            <person name="Garcia J.L."/>
        </authorList>
    </citation>
    <scope>NUCLEOTIDE SEQUENCE</scope>
    <source>
        <strain evidence="13">PHM038</strain>
    </source>
</reference>
<dbReference type="AlphaFoldDB" id="A0A926P012"/>
<dbReference type="NCBIfam" id="TIGR01352">
    <property type="entry name" value="tonB_Cterm"/>
    <property type="match status" value="1"/>
</dbReference>
<dbReference type="InterPro" id="IPR006260">
    <property type="entry name" value="TonB/TolA_C"/>
</dbReference>
<feature type="region of interest" description="Disordered" evidence="10">
    <location>
        <begin position="198"/>
        <end position="267"/>
    </location>
</feature>
<comment type="similarity">
    <text evidence="2">Belongs to the TonB family.</text>
</comment>
<dbReference type="RefSeq" id="WP_190293296.1">
    <property type="nucleotide sequence ID" value="NZ_JABFCZ010000024.1"/>
</dbReference>
<feature type="chain" id="PRO_5036736906" evidence="11">
    <location>
        <begin position="20"/>
        <end position="357"/>
    </location>
</feature>
<evidence type="ECO:0000256" key="4">
    <source>
        <dbReference type="ARBA" id="ARBA00022475"/>
    </source>
</evidence>
<dbReference type="PANTHER" id="PTHR33446:SF2">
    <property type="entry name" value="PROTEIN TONB"/>
    <property type="match status" value="1"/>
</dbReference>
<evidence type="ECO:0000256" key="3">
    <source>
        <dbReference type="ARBA" id="ARBA00022448"/>
    </source>
</evidence>
<dbReference type="GO" id="GO:0055085">
    <property type="term" value="P:transmembrane transport"/>
    <property type="evidence" value="ECO:0007669"/>
    <property type="project" value="InterPro"/>
</dbReference>
<dbReference type="PANTHER" id="PTHR33446">
    <property type="entry name" value="PROTEIN TONB-RELATED"/>
    <property type="match status" value="1"/>
</dbReference>
<sequence length="357" mass="37508">MKFSRLVAAGVFLSVASHAAISAYFAPDPDQVEIAASEGGAVSVIGSLEDLVAGTDGALEAVEAPPEEIQPVENAPELAAVQPVQAPQTRQDVEKAVQVQTATIEPTAQGVTDTRQVTAETVPPETPHAAPRKAPIEALKAVEPQKETAATSPKTEVAAATPPVLKAEAPETNPITPEPPVQPVIQETVEAKPAKALEAATPAPPVKPKAPKKQKVAKLQAQKKKTPGSDRNARRGGEQITGKTGGSNANGRKDGKSNDGGTKARSNYNGKVLVKLRRAKRYPTQARREHLQGTVTVRFTVARSGAVSGIRLARSSGHTLLDQAALEMVHRAAPMPKVPDDIRGSTLSFTVPVRFSR</sequence>
<dbReference type="Gene3D" id="3.30.1150.10">
    <property type="match status" value="1"/>
</dbReference>
<evidence type="ECO:0000256" key="6">
    <source>
        <dbReference type="ARBA" id="ARBA00022692"/>
    </source>
</evidence>
<keyword evidence="8" id="KW-1133">Transmembrane helix</keyword>
<dbReference type="GO" id="GO:0031992">
    <property type="term" value="F:energy transducer activity"/>
    <property type="evidence" value="ECO:0007669"/>
    <property type="project" value="TreeGrafter"/>
</dbReference>
<feature type="signal peptide" evidence="11">
    <location>
        <begin position="1"/>
        <end position="19"/>
    </location>
</feature>
<evidence type="ECO:0000256" key="11">
    <source>
        <dbReference type="SAM" id="SignalP"/>
    </source>
</evidence>
<dbReference type="GO" id="GO:0098797">
    <property type="term" value="C:plasma membrane protein complex"/>
    <property type="evidence" value="ECO:0007669"/>
    <property type="project" value="TreeGrafter"/>
</dbReference>
<evidence type="ECO:0000256" key="8">
    <source>
        <dbReference type="ARBA" id="ARBA00022989"/>
    </source>
</evidence>
<keyword evidence="5" id="KW-0997">Cell inner membrane</keyword>